<geneLocation type="plasmid" evidence="1 2">
    <name>pSCATT</name>
</geneLocation>
<dbReference type="Proteomes" id="UP000007842">
    <property type="component" value="Plasmid pSCATT"/>
</dbReference>
<protein>
    <submittedName>
        <fullName evidence="1">Uncharacterized protein</fullName>
    </submittedName>
</protein>
<dbReference type="PATRIC" id="fig|1003195.29.peg.6925"/>
<proteinExistence type="predicted"/>
<gene>
    <name evidence="1" type="ordered locus">SCATT_p11300</name>
</gene>
<dbReference type="AlphaFoldDB" id="G8XEQ0"/>
<keyword evidence="2" id="KW-1185">Reference proteome</keyword>
<accession>G8XEQ0</accession>
<keyword evidence="1" id="KW-0614">Plasmid</keyword>
<dbReference type="KEGG" id="scy:SCATT_p11300"/>
<dbReference type="EMBL" id="CP003229">
    <property type="protein sequence ID" value="AEW99323.1"/>
    <property type="molecule type" value="Genomic_DNA"/>
</dbReference>
<organism evidence="1 2">
    <name type="scientific">Streptantibioticus cattleyicolor (strain ATCC 35852 / DSM 46488 / JCM 4925 / NBRC 14057 / NRRL 8057)</name>
    <name type="common">Streptomyces cattleya</name>
    <dbReference type="NCBI Taxonomy" id="1003195"/>
    <lineage>
        <taxon>Bacteria</taxon>
        <taxon>Bacillati</taxon>
        <taxon>Actinomycetota</taxon>
        <taxon>Actinomycetes</taxon>
        <taxon>Kitasatosporales</taxon>
        <taxon>Streptomycetaceae</taxon>
        <taxon>Streptantibioticus</taxon>
    </lineage>
</organism>
<dbReference type="HOGENOM" id="CLU_166196_0_0_11"/>
<evidence type="ECO:0000313" key="1">
    <source>
        <dbReference type="EMBL" id="AEW99323.1"/>
    </source>
</evidence>
<name>G8XEQ0_STREN</name>
<reference evidence="2" key="1">
    <citation type="submission" date="2011-12" db="EMBL/GenBank/DDBJ databases">
        <title>Complete genome sequence of Streptomyces cattleya strain DSM 46488.</title>
        <authorList>
            <person name="Ou H.-Y."/>
            <person name="Li P."/>
            <person name="Zhao C."/>
            <person name="O'Hagan D."/>
            <person name="Deng Z."/>
        </authorList>
    </citation>
    <scope>NUCLEOTIDE SEQUENCE [LARGE SCALE GENOMIC DNA]</scope>
    <source>
        <strain evidence="2">ATCC 35852 / DSM 46488 / JCM 4925 / NBRC 14057 / NRRL 8057</strain>
        <plasmid evidence="2">Plasmid pSCATT</plasmid>
    </source>
</reference>
<sequence>MEHAYEELTDQVTRTDARTPYADGALAAYRWALGAGGSGPITGTPGAAPPDVERLTAEVDASVVQTEDRTQSAAGHAFAEGVHDVLTWVCGLRDGAP</sequence>
<evidence type="ECO:0000313" key="2">
    <source>
        <dbReference type="Proteomes" id="UP000007842"/>
    </source>
</evidence>